<sequence length="81" mass="8876">MYGTVTVLCRFRVYRARVIRYPTVVPADGTRAPPPPAAAGRRPPPPAAAAFARVSAASRSRERALSVRSRLNSRAFRALRN</sequence>
<accession>A0A4C1SIQ3</accession>
<evidence type="ECO:0000313" key="3">
    <source>
        <dbReference type="Proteomes" id="UP000299102"/>
    </source>
</evidence>
<keyword evidence="3" id="KW-1185">Reference proteome</keyword>
<dbReference type="Proteomes" id="UP000299102">
    <property type="component" value="Unassembled WGS sequence"/>
</dbReference>
<comment type="caution">
    <text evidence="2">The sequence shown here is derived from an EMBL/GenBank/DDBJ whole genome shotgun (WGS) entry which is preliminary data.</text>
</comment>
<evidence type="ECO:0000313" key="2">
    <source>
        <dbReference type="EMBL" id="GBP02053.1"/>
    </source>
</evidence>
<dbReference type="AlphaFoldDB" id="A0A4C1SIQ3"/>
<organism evidence="2 3">
    <name type="scientific">Eumeta variegata</name>
    <name type="common">Bagworm moth</name>
    <name type="synonym">Eumeta japonica</name>
    <dbReference type="NCBI Taxonomy" id="151549"/>
    <lineage>
        <taxon>Eukaryota</taxon>
        <taxon>Metazoa</taxon>
        <taxon>Ecdysozoa</taxon>
        <taxon>Arthropoda</taxon>
        <taxon>Hexapoda</taxon>
        <taxon>Insecta</taxon>
        <taxon>Pterygota</taxon>
        <taxon>Neoptera</taxon>
        <taxon>Endopterygota</taxon>
        <taxon>Lepidoptera</taxon>
        <taxon>Glossata</taxon>
        <taxon>Ditrysia</taxon>
        <taxon>Tineoidea</taxon>
        <taxon>Psychidae</taxon>
        <taxon>Oiketicinae</taxon>
        <taxon>Eumeta</taxon>
    </lineage>
</organism>
<name>A0A4C1SIQ3_EUMVA</name>
<protein>
    <submittedName>
        <fullName evidence="2">Uncharacterized protein</fullName>
    </submittedName>
</protein>
<proteinExistence type="predicted"/>
<dbReference type="EMBL" id="BGZK01003511">
    <property type="protein sequence ID" value="GBP02053.1"/>
    <property type="molecule type" value="Genomic_DNA"/>
</dbReference>
<evidence type="ECO:0000256" key="1">
    <source>
        <dbReference type="SAM" id="MobiDB-lite"/>
    </source>
</evidence>
<reference evidence="2 3" key="1">
    <citation type="journal article" date="2019" name="Commun. Biol.">
        <title>The bagworm genome reveals a unique fibroin gene that provides high tensile strength.</title>
        <authorList>
            <person name="Kono N."/>
            <person name="Nakamura H."/>
            <person name="Ohtoshi R."/>
            <person name="Tomita M."/>
            <person name="Numata K."/>
            <person name="Arakawa K."/>
        </authorList>
    </citation>
    <scope>NUCLEOTIDE SEQUENCE [LARGE SCALE GENOMIC DNA]</scope>
</reference>
<feature type="compositionally biased region" description="Pro residues" evidence="1">
    <location>
        <begin position="32"/>
        <end position="47"/>
    </location>
</feature>
<gene>
    <name evidence="2" type="ORF">EVAR_88440_1</name>
</gene>
<feature type="region of interest" description="Disordered" evidence="1">
    <location>
        <begin position="25"/>
        <end position="53"/>
    </location>
</feature>